<dbReference type="AlphaFoldDB" id="Q9KET8"/>
<dbReference type="NCBIfam" id="TIGR01879">
    <property type="entry name" value="hydantase"/>
    <property type="match status" value="1"/>
</dbReference>
<dbReference type="InterPro" id="IPR036264">
    <property type="entry name" value="Bact_exopeptidase_dim_dom"/>
</dbReference>
<feature type="binding site" evidence="3">
    <location>
        <position position="98"/>
    </location>
    <ligand>
        <name>Zn(2+)</name>
        <dbReference type="ChEBI" id="CHEBI:29105"/>
        <label>1</label>
    </ligand>
</feature>
<dbReference type="Gene3D" id="3.30.70.360">
    <property type="match status" value="1"/>
</dbReference>
<dbReference type="PANTHER" id="PTHR32494">
    <property type="entry name" value="ALLANTOATE DEIMINASE-RELATED"/>
    <property type="match status" value="1"/>
</dbReference>
<proteinExistence type="inferred from homology"/>
<organism evidence="4 5">
    <name type="scientific">Halalkalibacterium halodurans (strain ATCC BAA-125 / DSM 18197 / FERM 7344 / JCM 9153 / C-125)</name>
    <name type="common">Bacillus halodurans</name>
    <dbReference type="NCBI Taxonomy" id="272558"/>
    <lineage>
        <taxon>Bacteria</taxon>
        <taxon>Bacillati</taxon>
        <taxon>Bacillota</taxon>
        <taxon>Bacilli</taxon>
        <taxon>Bacillales</taxon>
        <taxon>Bacillaceae</taxon>
        <taxon>Halalkalibacterium (ex Joshi et al. 2022)</taxon>
    </lineage>
</organism>
<keyword evidence="5" id="KW-1185">Reference proteome</keyword>
<accession>Q9KET8</accession>
<dbReference type="Pfam" id="PF01546">
    <property type="entry name" value="Peptidase_M20"/>
    <property type="match status" value="1"/>
</dbReference>
<protein>
    <submittedName>
        <fullName evidence="4">N-carbamyl-L-amino acid amidohydrolase</fullName>
    </submittedName>
</protein>
<dbReference type="InterPro" id="IPR002933">
    <property type="entry name" value="Peptidase_M20"/>
</dbReference>
<name>Q9KET8_HALH5</name>
<evidence type="ECO:0000256" key="1">
    <source>
        <dbReference type="ARBA" id="ARBA00006153"/>
    </source>
</evidence>
<dbReference type="InterPro" id="IPR010158">
    <property type="entry name" value="Amidase_Cbmase"/>
</dbReference>
<feature type="binding site" evidence="3">
    <location>
        <position position="197"/>
    </location>
    <ligand>
        <name>Zn(2+)</name>
        <dbReference type="ChEBI" id="CHEBI:29105"/>
        <label>1</label>
    </ligand>
</feature>
<reference evidence="4 5" key="1">
    <citation type="journal article" date="2000" name="Nucleic Acids Res.">
        <title>Complete genome sequence of the alkaliphilic bacterium Bacillus halodurans and genomic sequence comparison with Bacillus subtilis.</title>
        <authorList>
            <person name="Takami H."/>
            <person name="Nakasone K."/>
            <person name="Takaki Y."/>
            <person name="Maeno G."/>
            <person name="Sasaki R."/>
            <person name="Masui N."/>
            <person name="Fuji F."/>
            <person name="Hirama C."/>
            <person name="Nakamura Y."/>
            <person name="Ogasawara N."/>
            <person name="Kuhara S."/>
            <person name="Horikoshi K."/>
        </authorList>
    </citation>
    <scope>NUCLEOTIDE SEQUENCE [LARGE SCALE GENOMIC DNA]</scope>
    <source>
        <strain evidence="5">ATCC BAA-125 / DSM 18197 / FERM 7344 / JCM 9153 / C-125</strain>
    </source>
</reference>
<feature type="binding site" evidence="3">
    <location>
        <position position="387"/>
    </location>
    <ligand>
        <name>Zn(2+)</name>
        <dbReference type="ChEBI" id="CHEBI:29105"/>
        <label>2</label>
    </ligand>
</feature>
<evidence type="ECO:0000313" key="4">
    <source>
        <dbReference type="EMBL" id="BAB04480.1"/>
    </source>
</evidence>
<gene>
    <name evidence="4" type="ordered locus">BH0761</name>
</gene>
<sequence length="414" mass="45115">MILTMDINQKRLWRTLMELAEIGGTSPIDVHGVTRLSLTKTELRARQYVIDLMKDSGLSVQVDAVGNIIGKLEGTDLELPSVMTGSHIDSVPHGGRFDGTLGVLGAIEAVRTMKEAGIKLKHSIEIVSFTDEEGARFGAGFIGSKGMAGELTETTFSLADDKGVTYREAFLAANLNPTLYKQAIRSDEQIKAYIEMHIEQGKVLEEHDLSIGIVTDIQGPVWLDVTLEGAADHAGATPMDMRKDAGLAMAEVLLAVEAISKEHQGVGTVGKMSIEPGGVNIIPGRACFSVDLRHIRKERRQHMVDDLHEQVEAICNQRGVTYNIDVKKEVEPATCSHEMVGLIDEVCTELNIRAMKMPCGAGHDALIMSKLAPIGMIFIRSKQGISHSPKEWSDAEDCKKGTQVLLHTLMKLAQ</sequence>
<dbReference type="NCBIfam" id="NF006771">
    <property type="entry name" value="PRK09290.1-5"/>
    <property type="match status" value="1"/>
</dbReference>
<feature type="binding site" evidence="3">
    <location>
        <position position="87"/>
    </location>
    <ligand>
        <name>Zn(2+)</name>
        <dbReference type="ChEBI" id="CHEBI:29105"/>
        <label>1</label>
    </ligand>
</feature>
<dbReference type="SUPFAM" id="SSF53187">
    <property type="entry name" value="Zn-dependent exopeptidases"/>
    <property type="match status" value="1"/>
</dbReference>
<evidence type="ECO:0000313" key="5">
    <source>
        <dbReference type="Proteomes" id="UP000001258"/>
    </source>
</evidence>
<dbReference type="Gene3D" id="3.40.630.10">
    <property type="entry name" value="Zn peptidases"/>
    <property type="match status" value="1"/>
</dbReference>
<dbReference type="PANTHER" id="PTHR32494:SF5">
    <property type="entry name" value="ALLANTOATE AMIDOHYDROLASE"/>
    <property type="match status" value="1"/>
</dbReference>
<dbReference type="Proteomes" id="UP000001258">
    <property type="component" value="Chromosome"/>
</dbReference>
<dbReference type="PIR" id="A83745">
    <property type="entry name" value="A83745"/>
</dbReference>
<dbReference type="RefSeq" id="WP_010896934.1">
    <property type="nucleotide sequence ID" value="NC_002570.2"/>
</dbReference>
<comment type="cofactor">
    <cofactor evidence="3">
        <name>Zn(2+)</name>
        <dbReference type="ChEBI" id="CHEBI:29105"/>
    </cofactor>
    <text evidence="3">Binds 2 Zn(2+) ions per subunit.</text>
</comment>
<dbReference type="EMBL" id="BA000004">
    <property type="protein sequence ID" value="BAB04480.1"/>
    <property type="molecule type" value="Genomic_DNA"/>
</dbReference>
<feature type="binding site" evidence="3">
    <location>
        <position position="133"/>
    </location>
    <ligand>
        <name>Zn(2+)</name>
        <dbReference type="ChEBI" id="CHEBI:29105"/>
        <label>2</label>
    </ligand>
</feature>
<dbReference type="CDD" id="cd03884">
    <property type="entry name" value="M20_bAS"/>
    <property type="match status" value="1"/>
</dbReference>
<keyword evidence="3" id="KW-0862">Zinc</keyword>
<dbReference type="SUPFAM" id="SSF55031">
    <property type="entry name" value="Bacterial exopeptidase dimerisation domain"/>
    <property type="match status" value="1"/>
</dbReference>
<dbReference type="GO" id="GO:0016813">
    <property type="term" value="F:hydrolase activity, acting on carbon-nitrogen (but not peptide) bonds, in linear amidines"/>
    <property type="evidence" value="ECO:0007669"/>
    <property type="project" value="InterPro"/>
</dbReference>
<dbReference type="OrthoDB" id="9808195at2"/>
<keyword evidence="2 4" id="KW-0378">Hydrolase</keyword>
<evidence type="ECO:0000256" key="2">
    <source>
        <dbReference type="ARBA" id="ARBA00022801"/>
    </source>
</evidence>
<dbReference type="eggNOG" id="COG0624">
    <property type="taxonomic scope" value="Bacteria"/>
</dbReference>
<dbReference type="STRING" id="272558.gene:10726635"/>
<evidence type="ECO:0000256" key="3">
    <source>
        <dbReference type="PIRSR" id="PIRSR001235-1"/>
    </source>
</evidence>
<dbReference type="PIRSF" id="PIRSF001235">
    <property type="entry name" value="Amidase_carbamoylase"/>
    <property type="match status" value="1"/>
</dbReference>
<dbReference type="KEGG" id="bha:BH0761"/>
<feature type="binding site" evidence="3">
    <location>
        <position position="98"/>
    </location>
    <ligand>
        <name>Zn(2+)</name>
        <dbReference type="ChEBI" id="CHEBI:29105"/>
        <label>2</label>
    </ligand>
</feature>
<comment type="similarity">
    <text evidence="1">Belongs to the peptidase M20 family.</text>
</comment>
<dbReference type="GO" id="GO:0046872">
    <property type="term" value="F:metal ion binding"/>
    <property type="evidence" value="ECO:0007669"/>
    <property type="project" value="UniProtKB-KW"/>
</dbReference>
<dbReference type="HOGENOM" id="CLU_024588_6_0_9"/>
<keyword evidence="3" id="KW-0479">Metal-binding</keyword>